<dbReference type="InterPro" id="IPR001867">
    <property type="entry name" value="OmpR/PhoB-type_DNA-bd"/>
</dbReference>
<evidence type="ECO:0000256" key="3">
    <source>
        <dbReference type="ARBA" id="ARBA00023163"/>
    </source>
</evidence>
<dbReference type="Proteomes" id="UP000094764">
    <property type="component" value="Unassembled WGS sequence"/>
</dbReference>
<dbReference type="RefSeq" id="WP_069633617.1">
    <property type="nucleotide sequence ID" value="NZ_JXKZ01000001.1"/>
</dbReference>
<dbReference type="GO" id="GO:0006355">
    <property type="term" value="P:regulation of DNA-templated transcription"/>
    <property type="evidence" value="ECO:0007669"/>
    <property type="project" value="InterPro"/>
</dbReference>
<dbReference type="STRING" id="903983.BCR23_00880"/>
<dbReference type="PROSITE" id="PS51755">
    <property type="entry name" value="OMPR_PHOB"/>
    <property type="match status" value="1"/>
</dbReference>
<dbReference type="GO" id="GO:0000160">
    <property type="term" value="P:phosphorelay signal transduction system"/>
    <property type="evidence" value="ECO:0007669"/>
    <property type="project" value="InterPro"/>
</dbReference>
<reference evidence="7" key="1">
    <citation type="submission" date="2016-09" db="EMBL/GenBank/DDBJ databases">
        <authorList>
            <person name="Gulvik C.A."/>
        </authorList>
    </citation>
    <scope>NUCLEOTIDE SEQUENCE [LARGE SCALE GENOMIC DNA]</scope>
    <source>
        <strain evidence="7">LMG 26306</strain>
    </source>
</reference>
<protein>
    <recommendedName>
        <fullName evidence="5">OmpR/PhoB-type domain-containing protein</fullName>
    </recommendedName>
</protein>
<keyword evidence="2 4" id="KW-0238">DNA-binding</keyword>
<keyword evidence="1" id="KW-0805">Transcription regulation</keyword>
<dbReference type="OrthoDB" id="2181658at2"/>
<keyword evidence="7" id="KW-1185">Reference proteome</keyword>
<name>A0A1E5H384_9ENTE</name>
<dbReference type="SUPFAM" id="SSF46894">
    <property type="entry name" value="C-terminal effector domain of the bipartite response regulators"/>
    <property type="match status" value="1"/>
</dbReference>
<sequence length="237" mass="27519">MYNIGVASFLGTLSKEYMKKVNEIGQVHLIHQENIQLMIKEVDCIVIPDDSDDDNRMSVVLKAIIEIKAQTNKLVWVLTKETNSIKNLVFLKLGVDGVLPINDFPEEFSLVMENALHRQKNGLNHDTQMGSISLEERISDEFPLFELFPSNLSVIINGEKEICLTRLEYRTLEILYRNRNQAVSYKEIYETVWKDDIGNKQYRVANLIFHLRKKVEKDKDNPQFIKTVRSIGYRLSL</sequence>
<gene>
    <name evidence="6" type="ORF">BCR23_00880</name>
</gene>
<dbReference type="AlphaFoldDB" id="A0A1E5H384"/>
<dbReference type="InterPro" id="IPR036388">
    <property type="entry name" value="WH-like_DNA-bd_sf"/>
</dbReference>
<dbReference type="Pfam" id="PF00486">
    <property type="entry name" value="Trans_reg_C"/>
    <property type="match status" value="1"/>
</dbReference>
<proteinExistence type="predicted"/>
<dbReference type="EMBL" id="MIKB01000001">
    <property type="protein sequence ID" value="OEG19275.1"/>
    <property type="molecule type" value="Genomic_DNA"/>
</dbReference>
<dbReference type="Gene3D" id="1.10.10.10">
    <property type="entry name" value="Winged helix-like DNA-binding domain superfamily/Winged helix DNA-binding domain"/>
    <property type="match status" value="1"/>
</dbReference>
<accession>A0A1E5H384</accession>
<evidence type="ECO:0000256" key="1">
    <source>
        <dbReference type="ARBA" id="ARBA00023015"/>
    </source>
</evidence>
<evidence type="ECO:0000313" key="7">
    <source>
        <dbReference type="Proteomes" id="UP000094764"/>
    </source>
</evidence>
<evidence type="ECO:0000313" key="6">
    <source>
        <dbReference type="EMBL" id="OEG19275.1"/>
    </source>
</evidence>
<evidence type="ECO:0000256" key="4">
    <source>
        <dbReference type="PROSITE-ProRule" id="PRU01091"/>
    </source>
</evidence>
<evidence type="ECO:0000256" key="2">
    <source>
        <dbReference type="ARBA" id="ARBA00023125"/>
    </source>
</evidence>
<dbReference type="SMART" id="SM00862">
    <property type="entry name" value="Trans_reg_C"/>
    <property type="match status" value="1"/>
</dbReference>
<dbReference type="GO" id="GO:0003677">
    <property type="term" value="F:DNA binding"/>
    <property type="evidence" value="ECO:0007669"/>
    <property type="project" value="UniProtKB-UniRule"/>
</dbReference>
<evidence type="ECO:0000259" key="5">
    <source>
        <dbReference type="PROSITE" id="PS51755"/>
    </source>
</evidence>
<dbReference type="CDD" id="cd00383">
    <property type="entry name" value="trans_reg_C"/>
    <property type="match status" value="1"/>
</dbReference>
<feature type="DNA-binding region" description="OmpR/PhoB-type" evidence="4">
    <location>
        <begin position="133"/>
        <end position="237"/>
    </location>
</feature>
<feature type="domain" description="OmpR/PhoB-type" evidence="5">
    <location>
        <begin position="133"/>
        <end position="237"/>
    </location>
</feature>
<keyword evidence="3" id="KW-0804">Transcription</keyword>
<comment type="caution">
    <text evidence="6">The sequence shown here is derived from an EMBL/GenBank/DDBJ whole genome shotgun (WGS) entry which is preliminary data.</text>
</comment>
<dbReference type="InterPro" id="IPR016032">
    <property type="entry name" value="Sig_transdc_resp-reg_C-effctor"/>
</dbReference>
<organism evidence="6 7">
    <name type="scientific">Enterococcus quebecensis</name>
    <dbReference type="NCBI Taxonomy" id="903983"/>
    <lineage>
        <taxon>Bacteria</taxon>
        <taxon>Bacillati</taxon>
        <taxon>Bacillota</taxon>
        <taxon>Bacilli</taxon>
        <taxon>Lactobacillales</taxon>
        <taxon>Enterococcaceae</taxon>
        <taxon>Enterococcus</taxon>
    </lineage>
</organism>